<dbReference type="Pfam" id="PF11706">
    <property type="entry name" value="zf-CGNR"/>
    <property type="match status" value="1"/>
</dbReference>
<comment type="caution">
    <text evidence="2">The sequence shown here is derived from an EMBL/GenBank/DDBJ whole genome shotgun (WGS) entry which is preliminary data.</text>
</comment>
<evidence type="ECO:0000313" key="2">
    <source>
        <dbReference type="EMBL" id="GGB67411.1"/>
    </source>
</evidence>
<dbReference type="SUPFAM" id="SSF160904">
    <property type="entry name" value="Jann2411-like"/>
    <property type="match status" value="1"/>
</dbReference>
<name>A0ABQ1JJB7_9GAMM</name>
<evidence type="ECO:0000313" key="3">
    <source>
        <dbReference type="Proteomes" id="UP000617555"/>
    </source>
</evidence>
<gene>
    <name evidence="2" type="ORF">GCM10011607_30050</name>
</gene>
<sequence>MNIHDKKFALLGNNLAIDFINTQVIQNGELVDMLGVPADINHWAQQVGYTLTSDVTINDLATVKILREGLKTLVLAAIEGTNPSKDELVILNYYLEEHRTHQQLEINPETGELRLAVNNNKAHLSSLLANVAYEGAQLLASSQVSYVKSCSNPECVLLFLDTSRTKRRRWCSMDTCGNRAKVARHYRKETQ</sequence>
<reference evidence="3" key="1">
    <citation type="journal article" date="2019" name="Int. J. Syst. Evol. Microbiol.">
        <title>The Global Catalogue of Microorganisms (GCM) 10K type strain sequencing project: providing services to taxonomists for standard genome sequencing and annotation.</title>
        <authorList>
            <consortium name="The Broad Institute Genomics Platform"/>
            <consortium name="The Broad Institute Genome Sequencing Center for Infectious Disease"/>
            <person name="Wu L."/>
            <person name="Ma J."/>
        </authorList>
    </citation>
    <scope>NUCLEOTIDE SEQUENCE [LARGE SCALE GENOMIC DNA]</scope>
    <source>
        <strain evidence="3">CGMCC 1.15339</strain>
    </source>
</reference>
<dbReference type="PANTHER" id="PTHR35525">
    <property type="entry name" value="BLL6575 PROTEIN"/>
    <property type="match status" value="1"/>
</dbReference>
<protein>
    <submittedName>
        <fullName evidence="2">RNA-binding protein</fullName>
    </submittedName>
</protein>
<proteinExistence type="predicted"/>
<dbReference type="EMBL" id="BMII01000026">
    <property type="protein sequence ID" value="GGB67411.1"/>
    <property type="molecule type" value="Genomic_DNA"/>
</dbReference>
<organism evidence="2 3">
    <name type="scientific">Shewanella inventionis</name>
    <dbReference type="NCBI Taxonomy" id="1738770"/>
    <lineage>
        <taxon>Bacteria</taxon>
        <taxon>Pseudomonadati</taxon>
        <taxon>Pseudomonadota</taxon>
        <taxon>Gammaproteobacteria</taxon>
        <taxon>Alteromonadales</taxon>
        <taxon>Shewanellaceae</taxon>
        <taxon>Shewanella</taxon>
    </lineage>
</organism>
<accession>A0ABQ1JJB7</accession>
<dbReference type="PANTHER" id="PTHR35525:SF3">
    <property type="entry name" value="BLL6575 PROTEIN"/>
    <property type="match status" value="1"/>
</dbReference>
<dbReference type="Proteomes" id="UP000617555">
    <property type="component" value="Unassembled WGS sequence"/>
</dbReference>
<dbReference type="Gene3D" id="1.10.3300.10">
    <property type="entry name" value="Jann2411-like domain"/>
    <property type="match status" value="1"/>
</dbReference>
<dbReference type="InterPro" id="IPR021005">
    <property type="entry name" value="Znf_CGNR"/>
</dbReference>
<dbReference type="InterPro" id="IPR010852">
    <property type="entry name" value="ABATE"/>
</dbReference>
<feature type="domain" description="Zinc finger CGNR" evidence="1">
    <location>
        <begin position="147"/>
        <end position="188"/>
    </location>
</feature>
<keyword evidence="3" id="KW-1185">Reference proteome</keyword>
<evidence type="ECO:0000259" key="1">
    <source>
        <dbReference type="Pfam" id="PF11706"/>
    </source>
</evidence>
<dbReference type="InterPro" id="IPR023286">
    <property type="entry name" value="ABATE_dom_sf"/>
</dbReference>
<dbReference type="RefSeq" id="WP_188740162.1">
    <property type="nucleotide sequence ID" value="NZ_BMII01000026.1"/>
</dbReference>
<dbReference type="Pfam" id="PF07336">
    <property type="entry name" value="ABATE"/>
    <property type="match status" value="1"/>
</dbReference>